<dbReference type="CDD" id="cd07185">
    <property type="entry name" value="OmpA_C-like"/>
    <property type="match status" value="1"/>
</dbReference>
<feature type="domain" description="OmpA-like" evidence="5">
    <location>
        <begin position="170"/>
        <end position="291"/>
    </location>
</feature>
<evidence type="ECO:0000313" key="6">
    <source>
        <dbReference type="EMBL" id="PAV27419.1"/>
    </source>
</evidence>
<dbReference type="PRINTS" id="PR01023">
    <property type="entry name" value="NAFLGMOTY"/>
</dbReference>
<dbReference type="EMBL" id="NMPM01000004">
    <property type="protein sequence ID" value="PAV27419.1"/>
    <property type="molecule type" value="Genomic_DNA"/>
</dbReference>
<reference evidence="6 7" key="1">
    <citation type="submission" date="2017-07" db="EMBL/GenBank/DDBJ databases">
        <title>Tamlnaduibacter salinus (Mi-7) genome sequencing.</title>
        <authorList>
            <person name="Verma A."/>
            <person name="Krishnamurthi S."/>
        </authorList>
    </citation>
    <scope>NUCLEOTIDE SEQUENCE [LARGE SCALE GENOMIC DNA]</scope>
    <source>
        <strain evidence="6 7">Mi-7</strain>
    </source>
</reference>
<feature type="chain" id="PRO_5013081647" description="OmpA-like domain-containing protein" evidence="4">
    <location>
        <begin position="22"/>
        <end position="301"/>
    </location>
</feature>
<dbReference type="Proteomes" id="UP000218332">
    <property type="component" value="Unassembled WGS sequence"/>
</dbReference>
<proteinExistence type="predicted"/>
<dbReference type="Pfam" id="PF00691">
    <property type="entry name" value="OmpA"/>
    <property type="match status" value="1"/>
</dbReference>
<organism evidence="6 7">
    <name type="scientific">Tamilnaduibacter salinus</name>
    <dbReference type="NCBI Taxonomy" id="1484056"/>
    <lineage>
        <taxon>Bacteria</taxon>
        <taxon>Pseudomonadati</taxon>
        <taxon>Pseudomonadota</taxon>
        <taxon>Gammaproteobacteria</taxon>
        <taxon>Pseudomonadales</taxon>
        <taxon>Marinobacteraceae</taxon>
        <taxon>Tamilnaduibacter</taxon>
    </lineage>
</organism>
<keyword evidence="4" id="KW-0732">Signal</keyword>
<sequence>MFQKSLAVVATGFLSLGAAQAMGSAYGAGIENSQWYHSGSVFACTLTHEVPGYGRAVFHHRAGEDLTFYLETQTRLMKTGRGELVIEAPAWRPGVDPRPLGNVTVSGERRPVHIETPQAFSMARSLLRGMAPTITQEARYSADPVRVRVSNINFDGPWQDYQSCVSGLLPVNYDQIRRSRIGFDSGGSTLTDEHRQRLDLIVQFVEADPSVERIFVDGHTDRQGNRIDNRALSEERAKVVARYLQQQGIQKDMIIQRYHGERYPAYADPRKNRRATIRLERQGETTVLQRADSGNGDGASG</sequence>
<dbReference type="Gene3D" id="2.60.40.2540">
    <property type="match status" value="1"/>
</dbReference>
<evidence type="ECO:0000259" key="5">
    <source>
        <dbReference type="PROSITE" id="PS51123"/>
    </source>
</evidence>
<evidence type="ECO:0000256" key="2">
    <source>
        <dbReference type="ARBA" id="ARBA00023136"/>
    </source>
</evidence>
<gene>
    <name evidence="6" type="ORF">CF392_00445</name>
</gene>
<dbReference type="InterPro" id="IPR006664">
    <property type="entry name" value="OMP_bac"/>
</dbReference>
<accession>A0A2A2I6Q5</accession>
<dbReference type="InterPro" id="IPR050330">
    <property type="entry name" value="Bact_OuterMem_StrucFunc"/>
</dbReference>
<dbReference type="PANTHER" id="PTHR30329:SF17">
    <property type="entry name" value="LIPOPROTEIN YFIB-RELATED"/>
    <property type="match status" value="1"/>
</dbReference>
<dbReference type="AlphaFoldDB" id="A0A2A2I6Q5"/>
<keyword evidence="7" id="KW-1185">Reference proteome</keyword>
<feature type="signal peptide" evidence="4">
    <location>
        <begin position="1"/>
        <end position="21"/>
    </location>
</feature>
<dbReference type="RefSeq" id="WP_095609501.1">
    <property type="nucleotide sequence ID" value="NZ_NMPM01000004.1"/>
</dbReference>
<dbReference type="PANTHER" id="PTHR30329">
    <property type="entry name" value="STATOR ELEMENT OF FLAGELLAR MOTOR COMPLEX"/>
    <property type="match status" value="1"/>
</dbReference>
<dbReference type="InterPro" id="IPR041544">
    <property type="entry name" value="MotY_N"/>
</dbReference>
<dbReference type="Gene3D" id="3.30.1330.60">
    <property type="entry name" value="OmpA-like domain"/>
    <property type="match status" value="1"/>
</dbReference>
<dbReference type="InterPro" id="IPR036737">
    <property type="entry name" value="OmpA-like_sf"/>
</dbReference>
<comment type="caution">
    <text evidence="6">The sequence shown here is derived from an EMBL/GenBank/DDBJ whole genome shotgun (WGS) entry which is preliminary data.</text>
</comment>
<dbReference type="Pfam" id="PF18393">
    <property type="entry name" value="MotY_N"/>
    <property type="match status" value="1"/>
</dbReference>
<dbReference type="SUPFAM" id="SSF103088">
    <property type="entry name" value="OmpA-like"/>
    <property type="match status" value="1"/>
</dbReference>
<comment type="subcellular location">
    <subcellularLocation>
        <location evidence="1">Cell outer membrane</location>
    </subcellularLocation>
</comment>
<evidence type="ECO:0000256" key="3">
    <source>
        <dbReference type="PROSITE-ProRule" id="PRU00473"/>
    </source>
</evidence>
<protein>
    <recommendedName>
        <fullName evidence="5">OmpA-like domain-containing protein</fullName>
    </recommendedName>
</protein>
<evidence type="ECO:0000313" key="7">
    <source>
        <dbReference type="Proteomes" id="UP000218332"/>
    </source>
</evidence>
<name>A0A2A2I6Q5_9GAMM</name>
<keyword evidence="2 3" id="KW-0472">Membrane</keyword>
<dbReference type="PRINTS" id="PR01021">
    <property type="entry name" value="OMPADOMAIN"/>
</dbReference>
<evidence type="ECO:0000256" key="4">
    <source>
        <dbReference type="SAM" id="SignalP"/>
    </source>
</evidence>
<dbReference type="GO" id="GO:0009279">
    <property type="term" value="C:cell outer membrane"/>
    <property type="evidence" value="ECO:0007669"/>
    <property type="project" value="UniProtKB-SubCell"/>
</dbReference>
<evidence type="ECO:0000256" key="1">
    <source>
        <dbReference type="ARBA" id="ARBA00004442"/>
    </source>
</evidence>
<dbReference type="InterPro" id="IPR006665">
    <property type="entry name" value="OmpA-like"/>
</dbReference>
<dbReference type="PROSITE" id="PS51123">
    <property type="entry name" value="OMPA_2"/>
    <property type="match status" value="1"/>
</dbReference>